<evidence type="ECO:0000256" key="8">
    <source>
        <dbReference type="ARBA" id="ARBA00022842"/>
    </source>
</evidence>
<dbReference type="GO" id="GO:0005737">
    <property type="term" value="C:cytoplasm"/>
    <property type="evidence" value="ECO:0007669"/>
    <property type="project" value="TreeGrafter"/>
</dbReference>
<evidence type="ECO:0000256" key="10">
    <source>
        <dbReference type="ARBA" id="ARBA00047493"/>
    </source>
</evidence>
<comment type="cofactor">
    <cofactor evidence="1">
        <name>Mg(2+)</name>
        <dbReference type="ChEBI" id="CHEBI:18420"/>
    </cofactor>
</comment>
<dbReference type="Gene3D" id="3.40.1190.10">
    <property type="entry name" value="Mur-like, catalytic domain"/>
    <property type="match status" value="1"/>
</dbReference>
<proteinExistence type="inferred from homology"/>
<dbReference type="Pfam" id="PF02875">
    <property type="entry name" value="Mur_ligase_C"/>
    <property type="match status" value="1"/>
</dbReference>
<dbReference type="Gene3D" id="3.90.190.20">
    <property type="entry name" value="Mur ligase, C-terminal domain"/>
    <property type="match status" value="1"/>
</dbReference>
<feature type="domain" description="Mur ligase C-terminal" evidence="12">
    <location>
        <begin position="292"/>
        <end position="414"/>
    </location>
</feature>
<evidence type="ECO:0000256" key="4">
    <source>
        <dbReference type="ARBA" id="ARBA00022598"/>
    </source>
</evidence>
<dbReference type="NCBIfam" id="TIGR01499">
    <property type="entry name" value="folC"/>
    <property type="match status" value="1"/>
</dbReference>
<keyword evidence="7 11" id="KW-0067">ATP-binding</keyword>
<evidence type="ECO:0000313" key="14">
    <source>
        <dbReference type="EMBL" id="MST66863.1"/>
    </source>
</evidence>
<dbReference type="FunFam" id="3.40.1190.10:FF:000011">
    <property type="entry name" value="Folylpolyglutamate synthase/dihydrofolate synthase"/>
    <property type="match status" value="1"/>
</dbReference>
<dbReference type="EMBL" id="VUMS01000014">
    <property type="protein sequence ID" value="MST66863.1"/>
    <property type="molecule type" value="Genomic_DNA"/>
</dbReference>
<sequence>MDYIKARTYIDESHRFGGEMGLEAITCLLEKLGNPQETLQFIHIAGTNGKGSVGAYLAAVLQEAGYRIGRFISPTLYEYRERIQINGVYIEEEAFGRLMDPVVKAIGELEEEHKPLPSPFEIETAISFLYYKEKNCDFVLLECGMGGKTDATNVIRNTKLAVITSISMDHMEYLGNTLGEIAGQKAGIIKPGSRVVTCRQEKEAMDVIERESKKLGCPLYVGDKTEAELVTADLDHMVFRYQKETYTIHLAGSHQLENAVLALAGIRALQDTGYQISGEQIRSGMEKARWNGRFTILKKDPYLVVDGAHNPDAARKLQESLRMYFPNREFVFLMGVFRDKQYETIAERMAPMAREIIAMETPDNSRALPAKELGEVLCRYKTPKQVYVADSLEEALQLGMKLAGKEDVIVAFGSLSFIGDLTKLSENLE</sequence>
<dbReference type="GO" id="GO:0005524">
    <property type="term" value="F:ATP binding"/>
    <property type="evidence" value="ECO:0007669"/>
    <property type="project" value="UniProtKB-KW"/>
</dbReference>
<dbReference type="EC" id="6.3.2.17" evidence="3"/>
<keyword evidence="4 11" id="KW-0436">Ligase</keyword>
<dbReference type="GO" id="GO:0004326">
    <property type="term" value="F:tetrahydrofolylpolyglutamate synthase activity"/>
    <property type="evidence" value="ECO:0007669"/>
    <property type="project" value="UniProtKB-EC"/>
</dbReference>
<evidence type="ECO:0000256" key="7">
    <source>
        <dbReference type="ARBA" id="ARBA00022840"/>
    </source>
</evidence>
<dbReference type="SUPFAM" id="SSF53623">
    <property type="entry name" value="MurD-like peptide ligases, catalytic domain"/>
    <property type="match status" value="1"/>
</dbReference>
<dbReference type="PIRSF" id="PIRSF001563">
    <property type="entry name" value="Folylpolyglu_synth"/>
    <property type="match status" value="1"/>
</dbReference>
<evidence type="ECO:0000256" key="1">
    <source>
        <dbReference type="ARBA" id="ARBA00001946"/>
    </source>
</evidence>
<protein>
    <recommendedName>
        <fullName evidence="3">tetrahydrofolate synthase</fullName>
        <ecNumber evidence="3">6.3.2.17</ecNumber>
    </recommendedName>
    <alternativeName>
        <fullName evidence="9">Tetrahydrofolylpolyglutamate synthase</fullName>
    </alternativeName>
</protein>
<keyword evidence="15" id="KW-1185">Reference proteome</keyword>
<dbReference type="GO" id="GO:0046872">
    <property type="term" value="F:metal ion binding"/>
    <property type="evidence" value="ECO:0007669"/>
    <property type="project" value="UniProtKB-KW"/>
</dbReference>
<name>A0A7X2TKW8_9FIRM</name>
<dbReference type="RefSeq" id="WP_154432399.1">
    <property type="nucleotide sequence ID" value="NZ_VUMS01000014.1"/>
</dbReference>
<reference evidence="14 15" key="1">
    <citation type="submission" date="2019-08" db="EMBL/GenBank/DDBJ databases">
        <title>In-depth cultivation of the pig gut microbiome towards novel bacterial diversity and tailored functional studies.</title>
        <authorList>
            <person name="Wylensek D."/>
            <person name="Hitch T.C.A."/>
            <person name="Clavel T."/>
        </authorList>
    </citation>
    <scope>NUCLEOTIDE SEQUENCE [LARGE SCALE GENOMIC DNA]</scope>
    <source>
        <strain evidence="14 15">BSM-380-WT-5A</strain>
    </source>
</reference>
<dbReference type="Proteomes" id="UP000440513">
    <property type="component" value="Unassembled WGS sequence"/>
</dbReference>
<evidence type="ECO:0000256" key="3">
    <source>
        <dbReference type="ARBA" id="ARBA00013025"/>
    </source>
</evidence>
<evidence type="ECO:0000256" key="9">
    <source>
        <dbReference type="ARBA" id="ARBA00030592"/>
    </source>
</evidence>
<dbReference type="PANTHER" id="PTHR11136">
    <property type="entry name" value="FOLYLPOLYGLUTAMATE SYNTHASE-RELATED"/>
    <property type="match status" value="1"/>
</dbReference>
<accession>A0A7X2TKW8</accession>
<evidence type="ECO:0000313" key="15">
    <source>
        <dbReference type="Proteomes" id="UP000440513"/>
    </source>
</evidence>
<feature type="domain" description="Mur ligase central" evidence="13">
    <location>
        <begin position="44"/>
        <end position="264"/>
    </location>
</feature>
<dbReference type="PROSITE" id="PS01012">
    <property type="entry name" value="FOLYLPOLYGLU_SYNT_2"/>
    <property type="match status" value="1"/>
</dbReference>
<comment type="catalytic activity">
    <reaction evidence="10">
        <text>(6S)-5,6,7,8-tetrahydrofolyl-(gamma-L-Glu)(n) + L-glutamate + ATP = (6S)-5,6,7,8-tetrahydrofolyl-(gamma-L-Glu)(n+1) + ADP + phosphate + H(+)</text>
        <dbReference type="Rhea" id="RHEA:10580"/>
        <dbReference type="Rhea" id="RHEA-COMP:14738"/>
        <dbReference type="Rhea" id="RHEA-COMP:14740"/>
        <dbReference type="ChEBI" id="CHEBI:15378"/>
        <dbReference type="ChEBI" id="CHEBI:29985"/>
        <dbReference type="ChEBI" id="CHEBI:30616"/>
        <dbReference type="ChEBI" id="CHEBI:43474"/>
        <dbReference type="ChEBI" id="CHEBI:141005"/>
        <dbReference type="ChEBI" id="CHEBI:456216"/>
        <dbReference type="EC" id="6.3.2.17"/>
    </reaction>
</comment>
<dbReference type="InterPro" id="IPR013221">
    <property type="entry name" value="Mur_ligase_cen"/>
</dbReference>
<evidence type="ECO:0000259" key="12">
    <source>
        <dbReference type="Pfam" id="PF02875"/>
    </source>
</evidence>
<dbReference type="Pfam" id="PF08245">
    <property type="entry name" value="Mur_ligase_M"/>
    <property type="match status" value="1"/>
</dbReference>
<evidence type="ECO:0000256" key="11">
    <source>
        <dbReference type="PIRNR" id="PIRNR001563"/>
    </source>
</evidence>
<keyword evidence="6 11" id="KW-0547">Nucleotide-binding</keyword>
<dbReference type="InterPro" id="IPR036615">
    <property type="entry name" value="Mur_ligase_C_dom_sf"/>
</dbReference>
<evidence type="ECO:0000256" key="5">
    <source>
        <dbReference type="ARBA" id="ARBA00022723"/>
    </source>
</evidence>
<dbReference type="InterPro" id="IPR001645">
    <property type="entry name" value="Folylpolyglutamate_synth"/>
</dbReference>
<dbReference type="GO" id="GO:0008841">
    <property type="term" value="F:dihydrofolate synthase activity"/>
    <property type="evidence" value="ECO:0007669"/>
    <property type="project" value="TreeGrafter"/>
</dbReference>
<organism evidence="14 15">
    <name type="scientific">Oliverpabstia intestinalis</name>
    <dbReference type="NCBI Taxonomy" id="2606633"/>
    <lineage>
        <taxon>Bacteria</taxon>
        <taxon>Bacillati</taxon>
        <taxon>Bacillota</taxon>
        <taxon>Clostridia</taxon>
        <taxon>Lachnospirales</taxon>
        <taxon>Lachnospiraceae</taxon>
        <taxon>Oliverpabstia</taxon>
    </lineage>
</organism>
<keyword evidence="8" id="KW-0460">Magnesium</keyword>
<evidence type="ECO:0000259" key="13">
    <source>
        <dbReference type="Pfam" id="PF08245"/>
    </source>
</evidence>
<comment type="caution">
    <text evidence="14">The sequence shown here is derived from an EMBL/GenBank/DDBJ whole genome shotgun (WGS) entry which is preliminary data.</text>
</comment>
<dbReference type="InterPro" id="IPR018109">
    <property type="entry name" value="Folylpolyglutamate_synth_CS"/>
</dbReference>
<keyword evidence="5" id="KW-0479">Metal-binding</keyword>
<dbReference type="InterPro" id="IPR004101">
    <property type="entry name" value="Mur_ligase_C"/>
</dbReference>
<dbReference type="AlphaFoldDB" id="A0A7X2TKW8"/>
<dbReference type="SUPFAM" id="SSF53244">
    <property type="entry name" value="MurD-like peptide ligases, peptide-binding domain"/>
    <property type="match status" value="1"/>
</dbReference>
<dbReference type="PANTHER" id="PTHR11136:SF0">
    <property type="entry name" value="DIHYDROFOLATE SYNTHETASE-RELATED"/>
    <property type="match status" value="1"/>
</dbReference>
<dbReference type="InterPro" id="IPR036565">
    <property type="entry name" value="Mur-like_cat_sf"/>
</dbReference>
<evidence type="ECO:0000256" key="6">
    <source>
        <dbReference type="ARBA" id="ARBA00022741"/>
    </source>
</evidence>
<comment type="similarity">
    <text evidence="2 11">Belongs to the folylpolyglutamate synthase family.</text>
</comment>
<gene>
    <name evidence="14" type="ORF">FYJ57_09015</name>
</gene>
<evidence type="ECO:0000256" key="2">
    <source>
        <dbReference type="ARBA" id="ARBA00008276"/>
    </source>
</evidence>